<reference evidence="2 3" key="1">
    <citation type="submission" date="2017-11" db="EMBL/GenBank/DDBJ databases">
        <title>De-novo sequencing of pomegranate (Punica granatum L.) genome.</title>
        <authorList>
            <person name="Akparov Z."/>
            <person name="Amiraslanov A."/>
            <person name="Hajiyeva S."/>
            <person name="Abbasov M."/>
            <person name="Kaur K."/>
            <person name="Hamwieh A."/>
            <person name="Solovyev V."/>
            <person name="Salamov A."/>
            <person name="Braich B."/>
            <person name="Kosarev P."/>
            <person name="Mahmoud A."/>
            <person name="Hajiyev E."/>
            <person name="Babayeva S."/>
            <person name="Izzatullayeva V."/>
            <person name="Mammadov A."/>
            <person name="Mammadov A."/>
            <person name="Sharifova S."/>
            <person name="Ojaghi J."/>
            <person name="Eynullazada K."/>
            <person name="Bayramov B."/>
            <person name="Abdulazimova A."/>
            <person name="Shahmuradov I."/>
        </authorList>
    </citation>
    <scope>NUCLEOTIDE SEQUENCE [LARGE SCALE GENOMIC DNA]</scope>
    <source>
        <strain evidence="3">cv. AG2017</strain>
        <tissue evidence="2">Leaf</tissue>
    </source>
</reference>
<organism evidence="2 3">
    <name type="scientific">Punica granatum</name>
    <name type="common">Pomegranate</name>
    <dbReference type="NCBI Taxonomy" id="22663"/>
    <lineage>
        <taxon>Eukaryota</taxon>
        <taxon>Viridiplantae</taxon>
        <taxon>Streptophyta</taxon>
        <taxon>Embryophyta</taxon>
        <taxon>Tracheophyta</taxon>
        <taxon>Spermatophyta</taxon>
        <taxon>Magnoliopsida</taxon>
        <taxon>eudicotyledons</taxon>
        <taxon>Gunneridae</taxon>
        <taxon>Pentapetalae</taxon>
        <taxon>rosids</taxon>
        <taxon>malvids</taxon>
        <taxon>Myrtales</taxon>
        <taxon>Lythraceae</taxon>
        <taxon>Punica</taxon>
    </lineage>
</organism>
<proteinExistence type="predicted"/>
<evidence type="ECO:0000256" key="1">
    <source>
        <dbReference type="SAM" id="MobiDB-lite"/>
    </source>
</evidence>
<protein>
    <submittedName>
        <fullName evidence="2">Uncharacterized protein</fullName>
    </submittedName>
</protein>
<name>A0A2I0HQ80_PUNGR</name>
<comment type="caution">
    <text evidence="2">The sequence shown here is derived from an EMBL/GenBank/DDBJ whole genome shotgun (WGS) entry which is preliminary data.</text>
</comment>
<evidence type="ECO:0000313" key="3">
    <source>
        <dbReference type="Proteomes" id="UP000233551"/>
    </source>
</evidence>
<feature type="non-terminal residue" evidence="2">
    <location>
        <position position="1"/>
    </location>
</feature>
<evidence type="ECO:0000313" key="2">
    <source>
        <dbReference type="EMBL" id="PKI33640.1"/>
    </source>
</evidence>
<gene>
    <name evidence="2" type="ORF">CRG98_045996</name>
</gene>
<feature type="region of interest" description="Disordered" evidence="1">
    <location>
        <begin position="39"/>
        <end position="71"/>
    </location>
</feature>
<dbReference type="Proteomes" id="UP000233551">
    <property type="component" value="Unassembled WGS sequence"/>
</dbReference>
<keyword evidence="3" id="KW-1185">Reference proteome</keyword>
<sequence>HEAFRTTLGWGHCRHAGSEGSMFGEAAGAQIFSESGGAQVLGQPEQDPGAEHSAHLGPHWNERGCNLADRP</sequence>
<dbReference type="EMBL" id="PGOL01006509">
    <property type="protein sequence ID" value="PKI33640.1"/>
    <property type="molecule type" value="Genomic_DNA"/>
</dbReference>
<dbReference type="AlphaFoldDB" id="A0A2I0HQ80"/>
<accession>A0A2I0HQ80</accession>